<dbReference type="GO" id="GO:0016197">
    <property type="term" value="P:endosomal transport"/>
    <property type="evidence" value="ECO:0007669"/>
    <property type="project" value="TreeGrafter"/>
</dbReference>
<dbReference type="PANTHER" id="PTHR23074:SF72">
    <property type="entry name" value="VACUOLAR PROTEIN SORTING-ASSOCIATED PROTEIN 4B"/>
    <property type="match status" value="1"/>
</dbReference>
<dbReference type="InterPro" id="IPR003960">
    <property type="entry name" value="ATPase_AAA_CS"/>
</dbReference>
<proteinExistence type="inferred from homology"/>
<keyword evidence="1" id="KW-0547">Nucleotide-binding</keyword>
<dbReference type="FunFam" id="3.40.50.300:FF:001003">
    <property type="entry name" value="Vacuolar protein sorting-associated protein 4"/>
    <property type="match status" value="1"/>
</dbReference>
<dbReference type="PROSITE" id="PS00674">
    <property type="entry name" value="AAA"/>
    <property type="match status" value="1"/>
</dbReference>
<sequence length="299" mass="34038">MLSNVKRSEDIVRELLSSEKDPFYSTALSSLLSSLAVHADVLEKKINQLNQAVTSEAHMPLNGQATSYERSEAHSLNDYITHKFHARDNFPTPNSKIFEDLDDNENKLLRSRRKMIESTIVKSKSFGFDDVIGLLEAKQSLHDSIIMPLGFPHLFSGSRKPWRRILLYGPPGTGKSRLAQAVSSVVHATFYSVSSADLISSFVGESEKLVKELFLHACNQECQSIIFIDEIDSLCRLRNSREDDSTRRIKTELLIQMEMAEKNDKTNVFLLCATNCPWDLDKAFLRRFQKRIFIPLPNK</sequence>
<evidence type="ECO:0000259" key="2">
    <source>
        <dbReference type="SMART" id="SM00382"/>
    </source>
</evidence>
<gene>
    <name evidence="3" type="ORF">PoB_002221500</name>
</gene>
<accession>A0AAV3ZMD7</accession>
<protein>
    <submittedName>
        <fullName evidence="3">Katanin p60 ATPase-containing subunit</fullName>
    </submittedName>
</protein>
<dbReference type="GO" id="GO:0016887">
    <property type="term" value="F:ATP hydrolysis activity"/>
    <property type="evidence" value="ECO:0007669"/>
    <property type="project" value="InterPro"/>
</dbReference>
<dbReference type="InterPro" id="IPR027417">
    <property type="entry name" value="P-loop_NTPase"/>
</dbReference>
<comment type="caution">
    <text evidence="3">The sequence shown here is derived from an EMBL/GenBank/DDBJ whole genome shotgun (WGS) entry which is preliminary data.</text>
</comment>
<dbReference type="SMART" id="SM00382">
    <property type="entry name" value="AAA"/>
    <property type="match status" value="1"/>
</dbReference>
<dbReference type="EMBL" id="BLXT01002524">
    <property type="protein sequence ID" value="GFN95709.1"/>
    <property type="molecule type" value="Genomic_DNA"/>
</dbReference>
<dbReference type="AlphaFoldDB" id="A0AAV3ZMD7"/>
<dbReference type="PANTHER" id="PTHR23074">
    <property type="entry name" value="AAA DOMAIN-CONTAINING"/>
    <property type="match status" value="1"/>
</dbReference>
<dbReference type="InterPro" id="IPR003593">
    <property type="entry name" value="AAA+_ATPase"/>
</dbReference>
<dbReference type="Pfam" id="PF00004">
    <property type="entry name" value="AAA"/>
    <property type="match status" value="1"/>
</dbReference>
<organism evidence="3 4">
    <name type="scientific">Plakobranchus ocellatus</name>
    <dbReference type="NCBI Taxonomy" id="259542"/>
    <lineage>
        <taxon>Eukaryota</taxon>
        <taxon>Metazoa</taxon>
        <taxon>Spiralia</taxon>
        <taxon>Lophotrochozoa</taxon>
        <taxon>Mollusca</taxon>
        <taxon>Gastropoda</taxon>
        <taxon>Heterobranchia</taxon>
        <taxon>Euthyneura</taxon>
        <taxon>Panpulmonata</taxon>
        <taxon>Sacoglossa</taxon>
        <taxon>Placobranchoidea</taxon>
        <taxon>Plakobranchidae</taxon>
        <taxon>Plakobranchus</taxon>
    </lineage>
</organism>
<reference evidence="3 4" key="1">
    <citation type="journal article" date="2021" name="Elife">
        <title>Chloroplast acquisition without the gene transfer in kleptoplastic sea slugs, Plakobranchus ocellatus.</title>
        <authorList>
            <person name="Maeda T."/>
            <person name="Takahashi S."/>
            <person name="Yoshida T."/>
            <person name="Shimamura S."/>
            <person name="Takaki Y."/>
            <person name="Nagai Y."/>
            <person name="Toyoda A."/>
            <person name="Suzuki Y."/>
            <person name="Arimoto A."/>
            <person name="Ishii H."/>
            <person name="Satoh N."/>
            <person name="Nishiyama T."/>
            <person name="Hasebe M."/>
            <person name="Maruyama T."/>
            <person name="Minagawa J."/>
            <person name="Obokata J."/>
            <person name="Shigenobu S."/>
        </authorList>
    </citation>
    <scope>NUCLEOTIDE SEQUENCE [LARGE SCALE GENOMIC DNA]</scope>
</reference>
<comment type="similarity">
    <text evidence="1">Belongs to the AAA ATPase family.</text>
</comment>
<dbReference type="Gene3D" id="3.40.50.300">
    <property type="entry name" value="P-loop containing nucleotide triphosphate hydrolases"/>
    <property type="match status" value="1"/>
</dbReference>
<name>A0AAV3ZMD7_9GAST</name>
<dbReference type="GO" id="GO:0007033">
    <property type="term" value="P:vacuole organization"/>
    <property type="evidence" value="ECO:0007669"/>
    <property type="project" value="TreeGrafter"/>
</dbReference>
<dbReference type="Proteomes" id="UP000735302">
    <property type="component" value="Unassembled WGS sequence"/>
</dbReference>
<dbReference type="GO" id="GO:0005524">
    <property type="term" value="F:ATP binding"/>
    <property type="evidence" value="ECO:0007669"/>
    <property type="project" value="UniProtKB-KW"/>
</dbReference>
<dbReference type="SUPFAM" id="SSF52540">
    <property type="entry name" value="P-loop containing nucleoside triphosphate hydrolases"/>
    <property type="match status" value="1"/>
</dbReference>
<evidence type="ECO:0000256" key="1">
    <source>
        <dbReference type="RuleBase" id="RU003651"/>
    </source>
</evidence>
<dbReference type="InterPro" id="IPR003959">
    <property type="entry name" value="ATPase_AAA_core"/>
</dbReference>
<keyword evidence="4" id="KW-1185">Reference proteome</keyword>
<feature type="domain" description="AAA+ ATPase" evidence="2">
    <location>
        <begin position="161"/>
        <end position="298"/>
    </location>
</feature>
<evidence type="ECO:0000313" key="4">
    <source>
        <dbReference type="Proteomes" id="UP000735302"/>
    </source>
</evidence>
<dbReference type="InterPro" id="IPR050304">
    <property type="entry name" value="MT-severing_AAA_ATPase"/>
</dbReference>
<evidence type="ECO:0000313" key="3">
    <source>
        <dbReference type="EMBL" id="GFN95709.1"/>
    </source>
</evidence>
<keyword evidence="1" id="KW-0067">ATP-binding</keyword>